<evidence type="ECO:0000259" key="4">
    <source>
        <dbReference type="Pfam" id="PF09985"/>
    </source>
</evidence>
<protein>
    <recommendedName>
        <fullName evidence="4">Glucodextranase-like C-terminal domain-containing protein</fullName>
    </recommendedName>
</protein>
<keyword evidence="3" id="KW-0732">Signal</keyword>
<sequence>MRGKNRCAALLALSALAAPASAQLRGQEPLLRVSDPAGDAHGDGSAQLPTGPAIAPEALDLRSFEVWPRGRFLSFRTEFGALQNPWNAPAGFSAQTLDIFIGTRSGGESTLADLNLRTEGGGWQYHLRVTGQGARWTHASEAPAAGVNAPPDEDPPSPALPPAPQVRTEGNTLVIDTELPRGRYAYWVASSVYSPMSAGGVLVPGGSGPFAVKVPAGHTSVPVPLDVLAEEASPQPFNLGQLAPVGRLNDFRPWLLWGLGLLGLGLAAGASIALWRTPREEVVKKLA</sequence>
<dbReference type="SUPFAM" id="SSF49344">
    <property type="entry name" value="CBD9-like"/>
    <property type="match status" value="1"/>
</dbReference>
<gene>
    <name evidence="5" type="ordered locus">Deipr_0636</name>
</gene>
<evidence type="ECO:0000256" key="1">
    <source>
        <dbReference type="SAM" id="MobiDB-lite"/>
    </source>
</evidence>
<evidence type="ECO:0000313" key="6">
    <source>
        <dbReference type="Proteomes" id="UP000007718"/>
    </source>
</evidence>
<accession>F0RL24</accession>
<dbReference type="STRING" id="693977.Deipr_0636"/>
<dbReference type="Gene3D" id="2.60.40.1190">
    <property type="match status" value="1"/>
</dbReference>
<name>F0RL24_DEIPM</name>
<dbReference type="EMBL" id="CP002536">
    <property type="protein sequence ID" value="ADY25797.1"/>
    <property type="molecule type" value="Genomic_DNA"/>
</dbReference>
<keyword evidence="2" id="KW-0812">Transmembrane</keyword>
<keyword evidence="2" id="KW-0472">Membrane</keyword>
<dbReference type="AlphaFoldDB" id="F0RL24"/>
<reference evidence="6" key="1">
    <citation type="submission" date="2011-02" db="EMBL/GenBank/DDBJ databases">
        <title>The complete sequence of chromosome of Deinococcus proteolyticus DSM 20540.</title>
        <authorList>
            <consortium name="US DOE Joint Genome Institute (JGI-PGF)"/>
            <person name="Lucas S."/>
            <person name="Copeland A."/>
            <person name="Lapidus A."/>
            <person name="Bruce D."/>
            <person name="Goodwin L."/>
            <person name="Pitluck S."/>
            <person name="Kyrpides N."/>
            <person name="Mavromatis K."/>
            <person name="Pagani I."/>
            <person name="Ivanova N."/>
            <person name="Ovchinnikova G."/>
            <person name="Zeytun A."/>
            <person name="Detter J.C."/>
            <person name="Han C."/>
            <person name="Land M."/>
            <person name="Hauser L."/>
            <person name="Markowitz V."/>
            <person name="Cheng J.-F."/>
            <person name="Hugenholtz P."/>
            <person name="Woyke T."/>
            <person name="Wu D."/>
            <person name="Pukall R."/>
            <person name="Steenblock K."/>
            <person name="Brambilla E."/>
            <person name="Klenk H.-P."/>
            <person name="Eisen J.A."/>
        </authorList>
    </citation>
    <scope>NUCLEOTIDE SEQUENCE [LARGE SCALE GENOMIC DNA]</scope>
    <source>
        <strain evidence="6">ATCC 35074 / DSM 20540 / JCM 6276 / NBRC 101906 / NCIMB 13154 / VKM Ac-1939 / CCM 2703 / MRP</strain>
    </source>
</reference>
<dbReference type="KEGG" id="dpt:Deipr_0636"/>
<feature type="signal peptide" evidence="3">
    <location>
        <begin position="1"/>
        <end position="22"/>
    </location>
</feature>
<reference evidence="5 6" key="2">
    <citation type="journal article" date="2012" name="Stand. Genomic Sci.">
        <title>Complete genome sequence of the orange-red pigmented, radioresistant Deinococcus proteolyticus type strain (MRP(T)).</title>
        <authorList>
            <person name="Copeland A."/>
            <person name="Zeytun A."/>
            <person name="Yassawong M."/>
            <person name="Nolan M."/>
            <person name="Lucas S."/>
            <person name="Hammon N."/>
            <person name="Deshpande S."/>
            <person name="Cheng J.F."/>
            <person name="Han C."/>
            <person name="Tapia R."/>
            <person name="Goodwin L.A."/>
            <person name="Pitluck S."/>
            <person name="Mavromatis K."/>
            <person name="Liolios K."/>
            <person name="Pagani I."/>
            <person name="Ivanova N."/>
            <person name="Mikhailova N."/>
            <person name="Pati A."/>
            <person name="Chen A."/>
            <person name="Palaniappan K."/>
            <person name="Land M."/>
            <person name="Hauser L."/>
            <person name="Jeffries C.D."/>
            <person name="Brambilla E.M."/>
            <person name="Rohde M."/>
            <person name="Sikorski J."/>
            <person name="Pukall R."/>
            <person name="Goker M."/>
            <person name="Detter J.C."/>
            <person name="Woyke T."/>
            <person name="Bristow J."/>
            <person name="Eisen J.A."/>
            <person name="Markowitz V."/>
            <person name="Hugenholtz P."/>
            <person name="Kyrpides N.C."/>
            <person name="Klenk H.P."/>
            <person name="Lapidus A."/>
        </authorList>
    </citation>
    <scope>NUCLEOTIDE SEQUENCE [LARGE SCALE GENOMIC DNA]</scope>
    <source>
        <strain evidence="6">ATCC 35074 / DSM 20540 / JCM 6276 / NBRC 101906 / NCIMB 13154 / VKM Ac-1939 / CCM 2703 / MRP</strain>
    </source>
</reference>
<dbReference type="Proteomes" id="UP000007718">
    <property type="component" value="Chromosome"/>
</dbReference>
<evidence type="ECO:0000313" key="5">
    <source>
        <dbReference type="EMBL" id="ADY25797.1"/>
    </source>
</evidence>
<feature type="region of interest" description="Disordered" evidence="1">
    <location>
        <begin position="32"/>
        <end position="51"/>
    </location>
</feature>
<dbReference type="RefSeq" id="WP_013614406.1">
    <property type="nucleotide sequence ID" value="NC_015161.1"/>
</dbReference>
<feature type="region of interest" description="Disordered" evidence="1">
    <location>
        <begin position="144"/>
        <end position="169"/>
    </location>
</feature>
<evidence type="ECO:0000256" key="2">
    <source>
        <dbReference type="SAM" id="Phobius"/>
    </source>
</evidence>
<dbReference type="InterPro" id="IPR019248">
    <property type="entry name" value="Glucodextran_C"/>
</dbReference>
<evidence type="ECO:0000256" key="3">
    <source>
        <dbReference type="SAM" id="SignalP"/>
    </source>
</evidence>
<dbReference type="HOGENOM" id="CLU_088908_0_0_0"/>
<keyword evidence="6" id="KW-1185">Reference proteome</keyword>
<feature type="chain" id="PRO_5003259483" description="Glucodextranase-like C-terminal domain-containing protein" evidence="3">
    <location>
        <begin position="23"/>
        <end position="287"/>
    </location>
</feature>
<dbReference type="eggNOG" id="COG4945">
    <property type="taxonomic scope" value="Bacteria"/>
</dbReference>
<feature type="domain" description="Glucodextranase-like C-terminal" evidence="4">
    <location>
        <begin position="31"/>
        <end position="135"/>
    </location>
</feature>
<proteinExistence type="predicted"/>
<organism evidence="5 6">
    <name type="scientific">Deinococcus proteolyticus (strain ATCC 35074 / DSM 20540 / JCM 6276 / NBRC 101906 / NCIMB 13154 / VKM Ac-1939 / CCM 2703 / MRP)</name>
    <dbReference type="NCBI Taxonomy" id="693977"/>
    <lineage>
        <taxon>Bacteria</taxon>
        <taxon>Thermotogati</taxon>
        <taxon>Deinococcota</taxon>
        <taxon>Deinococci</taxon>
        <taxon>Deinococcales</taxon>
        <taxon>Deinococcaceae</taxon>
        <taxon>Deinococcus</taxon>
    </lineage>
</organism>
<dbReference type="Pfam" id="PF09985">
    <property type="entry name" value="Glucodextran_C"/>
    <property type="match status" value="1"/>
</dbReference>
<keyword evidence="2" id="KW-1133">Transmembrane helix</keyword>
<feature type="transmembrane region" description="Helical" evidence="2">
    <location>
        <begin position="254"/>
        <end position="275"/>
    </location>
</feature>